<feature type="domain" description="Response regulatory" evidence="2">
    <location>
        <begin position="12"/>
        <end position="128"/>
    </location>
</feature>
<keyword evidence="1" id="KW-0597">Phosphoprotein</keyword>
<sequence length="185" mass="19635">MTPYKRSETSIRVLVVNHSGIIREGLCLMLERFTGIEVVASIGHLHGLGEIARQERVDVALIDALLPGEACFDVHRRLQEGGATTRVVILSVSRGVGDVRRALESGASGFLLQDAGAAELEIALHAAATGQTFLCPTIIKQLGLGLSPKHVSTRTTLDVGPSQGPDQIEAIIDSALRQGILREGA</sequence>
<dbReference type="Pfam" id="PF00072">
    <property type="entry name" value="Response_reg"/>
    <property type="match status" value="1"/>
</dbReference>
<dbReference type="STRING" id="48727.SAMN05192555_107147"/>
<dbReference type="Gene3D" id="3.40.50.2300">
    <property type="match status" value="1"/>
</dbReference>
<dbReference type="CDD" id="cd17535">
    <property type="entry name" value="REC_NarL-like"/>
    <property type="match status" value="1"/>
</dbReference>
<keyword evidence="3" id="KW-0238">DNA-binding</keyword>
<dbReference type="PROSITE" id="PS50110">
    <property type="entry name" value="RESPONSE_REGULATORY"/>
    <property type="match status" value="1"/>
</dbReference>
<feature type="modified residue" description="4-aspartylphosphate" evidence="1">
    <location>
        <position position="63"/>
    </location>
</feature>
<dbReference type="GO" id="GO:0000160">
    <property type="term" value="P:phosphorelay signal transduction system"/>
    <property type="evidence" value="ECO:0007669"/>
    <property type="project" value="InterPro"/>
</dbReference>
<dbReference type="Proteomes" id="UP000199107">
    <property type="component" value="Unassembled WGS sequence"/>
</dbReference>
<name>A0A1G9NHA6_9GAMM</name>
<dbReference type="InterPro" id="IPR051015">
    <property type="entry name" value="EvgA-like"/>
</dbReference>
<protein>
    <submittedName>
        <fullName evidence="3">DNA-binding response regulator, NarL/FixJ family, contains REC and HTH domains</fullName>
    </submittedName>
</protein>
<dbReference type="RefSeq" id="WP_089658478.1">
    <property type="nucleotide sequence ID" value="NZ_FNGH01000007.1"/>
</dbReference>
<organism evidence="3 4">
    <name type="scientific">Franzmannia pantelleriensis</name>
    <dbReference type="NCBI Taxonomy" id="48727"/>
    <lineage>
        <taxon>Bacteria</taxon>
        <taxon>Pseudomonadati</taxon>
        <taxon>Pseudomonadota</taxon>
        <taxon>Gammaproteobacteria</taxon>
        <taxon>Oceanospirillales</taxon>
        <taxon>Halomonadaceae</taxon>
        <taxon>Franzmannia</taxon>
    </lineage>
</organism>
<evidence type="ECO:0000313" key="4">
    <source>
        <dbReference type="Proteomes" id="UP000199107"/>
    </source>
</evidence>
<dbReference type="PANTHER" id="PTHR45566">
    <property type="entry name" value="HTH-TYPE TRANSCRIPTIONAL REGULATOR YHJB-RELATED"/>
    <property type="match status" value="1"/>
</dbReference>
<dbReference type="InterPro" id="IPR001789">
    <property type="entry name" value="Sig_transdc_resp-reg_receiver"/>
</dbReference>
<dbReference type="InterPro" id="IPR058245">
    <property type="entry name" value="NreC/VraR/RcsB-like_REC"/>
</dbReference>
<dbReference type="SMART" id="SM00448">
    <property type="entry name" value="REC"/>
    <property type="match status" value="1"/>
</dbReference>
<reference evidence="4" key="1">
    <citation type="submission" date="2016-10" db="EMBL/GenBank/DDBJ databases">
        <authorList>
            <person name="Varghese N."/>
            <person name="Submissions S."/>
        </authorList>
    </citation>
    <scope>NUCLEOTIDE SEQUENCE [LARGE SCALE GENOMIC DNA]</scope>
    <source>
        <strain evidence="4">AAP</strain>
    </source>
</reference>
<dbReference type="EMBL" id="FNGH01000007">
    <property type="protein sequence ID" value="SDL85809.1"/>
    <property type="molecule type" value="Genomic_DNA"/>
</dbReference>
<evidence type="ECO:0000313" key="3">
    <source>
        <dbReference type="EMBL" id="SDL85809.1"/>
    </source>
</evidence>
<evidence type="ECO:0000259" key="2">
    <source>
        <dbReference type="PROSITE" id="PS50110"/>
    </source>
</evidence>
<evidence type="ECO:0000256" key="1">
    <source>
        <dbReference type="PROSITE-ProRule" id="PRU00169"/>
    </source>
</evidence>
<proteinExistence type="predicted"/>
<dbReference type="GO" id="GO:0003677">
    <property type="term" value="F:DNA binding"/>
    <property type="evidence" value="ECO:0007669"/>
    <property type="project" value="UniProtKB-KW"/>
</dbReference>
<dbReference type="SUPFAM" id="SSF52172">
    <property type="entry name" value="CheY-like"/>
    <property type="match status" value="1"/>
</dbReference>
<dbReference type="AlphaFoldDB" id="A0A1G9NHA6"/>
<dbReference type="PANTHER" id="PTHR45566:SF2">
    <property type="entry name" value="NARL SUBFAMILY"/>
    <property type="match status" value="1"/>
</dbReference>
<keyword evidence="4" id="KW-1185">Reference proteome</keyword>
<accession>A0A1G9NHA6</accession>
<gene>
    <name evidence="3" type="ORF">SAMN05192555_107147</name>
</gene>
<dbReference type="InterPro" id="IPR011006">
    <property type="entry name" value="CheY-like_superfamily"/>
</dbReference>
<dbReference type="OrthoDB" id="9780593at2"/>